<reference evidence="8" key="2">
    <citation type="submission" date="2025-08" db="UniProtKB">
        <authorList>
            <consortium name="RefSeq"/>
        </authorList>
    </citation>
    <scope>IDENTIFICATION</scope>
    <source>
        <tissue evidence="8">Leaf</tissue>
    </source>
</reference>
<proteinExistence type="predicted"/>
<keyword evidence="2" id="KW-0328">Glycosyltransferase</keyword>
<keyword evidence="5" id="KW-0812">Transmembrane</keyword>
<evidence type="ECO:0000256" key="5">
    <source>
        <dbReference type="SAM" id="Phobius"/>
    </source>
</evidence>
<evidence type="ECO:0000259" key="6">
    <source>
        <dbReference type="Pfam" id="PF04577"/>
    </source>
</evidence>
<dbReference type="InterPro" id="IPR049625">
    <property type="entry name" value="Glyco_transf_61_cat"/>
</dbReference>
<dbReference type="RefSeq" id="XP_010487729.1">
    <property type="nucleotide sequence ID" value="XM_010489427.1"/>
</dbReference>
<keyword evidence="5" id="KW-0472">Membrane</keyword>
<dbReference type="Proteomes" id="UP000694864">
    <property type="component" value="Chromosome 19"/>
</dbReference>
<dbReference type="PANTHER" id="PTHR20961:SF5">
    <property type="entry name" value="GLYCOSYLTRANSFERASE-RELATED"/>
    <property type="match status" value="1"/>
</dbReference>
<keyword evidence="4" id="KW-0325">Glycoprotein</keyword>
<keyword evidence="7" id="KW-1185">Reference proteome</keyword>
<sequence length="551" mass="62332">MTEKNLLYDTILARSFSKNEQKRLGYGAFIASLLFVFTLCTVFKPYLSPLPVVELQISVDDDSLRMLRITEPQKPQAITSSNEATSEDSEKLIIVPTKQDNVTSNGVITQSLVSSEDEKLSVCNDTSLPKNHLDSFNCTTTNTTISEEQVISDVESKLEKTMKPICNKLKRTELCELSGDVRIHGKSATVSVAITFAFSGNSTWQMRPYARKGDTAAMNRVREWTVKLEQNAVDQLENANFSRCDKNHSVPAMLFSLGGYSMNNFHDFTDIVIPLYTTARRFNGEVQFLVTNKNPRWIEKFRDLLRKISNYEVIYIDDEEETHCFSSVVVGLNRHREYYKELTIDPSNSEYSMSDFRSFLRDAYSLPNAAVTTRQMRRRRPRILILSRGRSRAFTNAGEIARAARLIGFKVVVAEANTGLASFSQTVNSCDVMLGVHGAGLTNMVFLPENAVVVQILPIGGFEWLAKTDFEDPSKGMNLRYLEYKITPDESTLMQKYGRDDEIVRDPSAVAKRGWESFKSVYLVQQNVSVDVNRFKPVLVKAFELLQSQSV</sequence>
<name>A0ABM0XLJ4_CAMSA</name>
<evidence type="ECO:0000313" key="7">
    <source>
        <dbReference type="Proteomes" id="UP000694864"/>
    </source>
</evidence>
<dbReference type="GeneID" id="104765673"/>
<comment type="subcellular location">
    <subcellularLocation>
        <location evidence="1">Golgi apparatus membrane</location>
        <topology evidence="1">Single-pass type II membrane protein</topology>
    </subcellularLocation>
</comment>
<organism evidence="7 8">
    <name type="scientific">Camelina sativa</name>
    <name type="common">False flax</name>
    <name type="synonym">Myagrum sativum</name>
    <dbReference type="NCBI Taxonomy" id="90675"/>
    <lineage>
        <taxon>Eukaryota</taxon>
        <taxon>Viridiplantae</taxon>
        <taxon>Streptophyta</taxon>
        <taxon>Embryophyta</taxon>
        <taxon>Tracheophyta</taxon>
        <taxon>Spermatophyta</taxon>
        <taxon>Magnoliopsida</taxon>
        <taxon>eudicotyledons</taxon>
        <taxon>Gunneridae</taxon>
        <taxon>Pentapetalae</taxon>
        <taxon>rosids</taxon>
        <taxon>malvids</taxon>
        <taxon>Brassicales</taxon>
        <taxon>Brassicaceae</taxon>
        <taxon>Camelineae</taxon>
        <taxon>Camelina</taxon>
    </lineage>
</organism>
<evidence type="ECO:0000256" key="4">
    <source>
        <dbReference type="ARBA" id="ARBA00023180"/>
    </source>
</evidence>
<accession>A0ABM0XLJ4</accession>
<keyword evidence="5" id="KW-1133">Transmembrane helix</keyword>
<feature type="domain" description="Glycosyltransferase 61 catalytic" evidence="6">
    <location>
        <begin position="349"/>
        <end position="454"/>
    </location>
</feature>
<dbReference type="InterPro" id="IPR007657">
    <property type="entry name" value="Glycosyltransferase_61"/>
</dbReference>
<keyword evidence="3" id="KW-0808">Transferase</keyword>
<evidence type="ECO:0000256" key="3">
    <source>
        <dbReference type="ARBA" id="ARBA00022679"/>
    </source>
</evidence>
<dbReference type="Pfam" id="PF04577">
    <property type="entry name" value="Glyco_transf_61"/>
    <property type="match status" value="1"/>
</dbReference>
<dbReference type="PANTHER" id="PTHR20961">
    <property type="entry name" value="GLYCOSYLTRANSFERASE"/>
    <property type="match status" value="1"/>
</dbReference>
<reference evidence="7" key="1">
    <citation type="journal article" date="2014" name="Nat. Commun.">
        <title>The emerging biofuel crop Camelina sativa retains a highly undifferentiated hexaploid genome structure.</title>
        <authorList>
            <person name="Kagale S."/>
            <person name="Koh C."/>
            <person name="Nixon J."/>
            <person name="Bollina V."/>
            <person name="Clarke W.E."/>
            <person name="Tuteja R."/>
            <person name="Spillane C."/>
            <person name="Robinson S.J."/>
            <person name="Links M.G."/>
            <person name="Clarke C."/>
            <person name="Higgins E.E."/>
            <person name="Huebert T."/>
            <person name="Sharpe A.G."/>
            <person name="Parkin I.A."/>
        </authorList>
    </citation>
    <scope>NUCLEOTIDE SEQUENCE [LARGE SCALE GENOMIC DNA]</scope>
    <source>
        <strain evidence="7">cv. DH55</strain>
    </source>
</reference>
<feature type="transmembrane region" description="Helical" evidence="5">
    <location>
        <begin position="24"/>
        <end position="47"/>
    </location>
</feature>
<evidence type="ECO:0000256" key="1">
    <source>
        <dbReference type="ARBA" id="ARBA00004323"/>
    </source>
</evidence>
<evidence type="ECO:0000313" key="8">
    <source>
        <dbReference type="RefSeq" id="XP_010487729.1"/>
    </source>
</evidence>
<protein>
    <submittedName>
        <fullName evidence="8">Uncharacterized protein LOC104765673</fullName>
    </submittedName>
</protein>
<evidence type="ECO:0000256" key="2">
    <source>
        <dbReference type="ARBA" id="ARBA00022676"/>
    </source>
</evidence>
<gene>
    <name evidence="8" type="primary">LOC104765673</name>
</gene>